<dbReference type="Proteomes" id="UP000306628">
    <property type="component" value="Unassembled WGS sequence"/>
</dbReference>
<evidence type="ECO:0000256" key="1">
    <source>
        <dbReference type="SAM" id="SignalP"/>
    </source>
</evidence>
<keyword evidence="1" id="KW-0732">Signal</keyword>
<name>A0A5S4FHI5_9ACTN</name>
<proteinExistence type="predicted"/>
<keyword evidence="3" id="KW-1185">Reference proteome</keyword>
<dbReference type="EMBL" id="VCKX01000330">
    <property type="protein sequence ID" value="TMR19337.1"/>
    <property type="molecule type" value="Genomic_DNA"/>
</dbReference>
<accession>A0A5S4FHI5</accession>
<protein>
    <recommendedName>
        <fullName evidence="4">DUF4185 domain-containing protein</fullName>
    </recommendedName>
</protein>
<reference evidence="2 3" key="1">
    <citation type="submission" date="2019-05" db="EMBL/GenBank/DDBJ databases">
        <title>Draft genome sequence of Nonomuraea zeae DSM 100528.</title>
        <authorList>
            <person name="Saricaoglu S."/>
            <person name="Isik K."/>
        </authorList>
    </citation>
    <scope>NUCLEOTIDE SEQUENCE [LARGE SCALE GENOMIC DNA]</scope>
    <source>
        <strain evidence="2 3">DSM 100528</strain>
    </source>
</reference>
<sequence length="455" mass="49814">MSLAAVAVLAPATTAGASALEHNPPRPVGISNIVGTPIPPQARPENHPRFVAQFHVEIDNSTGGAVEHVALDGTRTVLGHVQRPATGTVKADDGFWASKYSRAIDGTAGHLLATSVYVLRSKVWPEESYDPLRYDNFDPATGVRDWTTKLLNVRPDRFIGADWGNWSADTIYTDIQGGSGIFGGKSSLPTGAPLSYFDETKQAWLPIAEHFRANPDAAPPQKLRFTAYKPLVRNAAPTTLEFENWAAGDTVAGKTHDRNGGIYVGYARGEKRRIADVVQRVQGTGRFGGTEFAHIGQMDTNHPGAMTFATSPYDGFSWDENVRGGFQIVPANHVKFLSNNLNQNSFMGRPQWLIVGPIGADPKRLFDERYIIDGKTSFSPGWEAIAPVFGMYARTTFDPANLDESTYFEVSYDYGETWQLSPEFTGVHDPSTCQAANCPQNWTNIRVHLVYPEGP</sequence>
<dbReference type="AlphaFoldDB" id="A0A5S4FHI5"/>
<dbReference type="OrthoDB" id="2152at2"/>
<organism evidence="2 3">
    <name type="scientific">Nonomuraea zeae</name>
    <dbReference type="NCBI Taxonomy" id="1642303"/>
    <lineage>
        <taxon>Bacteria</taxon>
        <taxon>Bacillati</taxon>
        <taxon>Actinomycetota</taxon>
        <taxon>Actinomycetes</taxon>
        <taxon>Streptosporangiales</taxon>
        <taxon>Streptosporangiaceae</taxon>
        <taxon>Nonomuraea</taxon>
    </lineage>
</organism>
<gene>
    <name evidence="2" type="ORF">ETD85_52975</name>
</gene>
<evidence type="ECO:0008006" key="4">
    <source>
        <dbReference type="Google" id="ProtNLM"/>
    </source>
</evidence>
<feature type="chain" id="PRO_5024385086" description="DUF4185 domain-containing protein" evidence="1">
    <location>
        <begin position="18"/>
        <end position="455"/>
    </location>
</feature>
<feature type="signal peptide" evidence="1">
    <location>
        <begin position="1"/>
        <end position="17"/>
    </location>
</feature>
<comment type="caution">
    <text evidence="2">The sequence shown here is derived from an EMBL/GenBank/DDBJ whole genome shotgun (WGS) entry which is preliminary data.</text>
</comment>
<evidence type="ECO:0000313" key="3">
    <source>
        <dbReference type="Proteomes" id="UP000306628"/>
    </source>
</evidence>
<evidence type="ECO:0000313" key="2">
    <source>
        <dbReference type="EMBL" id="TMR19337.1"/>
    </source>
</evidence>
<dbReference type="RefSeq" id="WP_138697449.1">
    <property type="nucleotide sequence ID" value="NZ_JBHSAZ010000026.1"/>
</dbReference>